<dbReference type="InterPro" id="IPR048015">
    <property type="entry name" value="NTP-PPase_MazG-like_N"/>
</dbReference>
<dbReference type="Gene3D" id="1.10.287.1080">
    <property type="entry name" value="MazG-like"/>
    <property type="match status" value="2"/>
</dbReference>
<dbReference type="GO" id="GO:0047429">
    <property type="term" value="F:nucleoside triphosphate diphosphatase activity"/>
    <property type="evidence" value="ECO:0007669"/>
    <property type="project" value="InterPro"/>
</dbReference>
<evidence type="ECO:0000313" key="3">
    <source>
        <dbReference type="Proteomes" id="UP000034681"/>
    </source>
</evidence>
<dbReference type="FunFam" id="1.10.287.1080:FF:000001">
    <property type="entry name" value="Nucleoside triphosphate pyrophosphohydrolase"/>
    <property type="match status" value="1"/>
</dbReference>
<comment type="caution">
    <text evidence="2">The sequence shown here is derived from an EMBL/GenBank/DDBJ whole genome shotgun (WGS) entry which is preliminary data.</text>
</comment>
<dbReference type="OrthoDB" id="9808939at2"/>
<dbReference type="GO" id="GO:0046076">
    <property type="term" value="P:dTTP catabolic process"/>
    <property type="evidence" value="ECO:0007669"/>
    <property type="project" value="TreeGrafter"/>
</dbReference>
<accession>A0A0M2PQ07</accession>
<dbReference type="SUPFAM" id="SSF101386">
    <property type="entry name" value="all-alpha NTP pyrophosphatases"/>
    <property type="match status" value="2"/>
</dbReference>
<dbReference type="EMBL" id="AJTX02000009">
    <property type="protein sequence ID" value="KKI98314.1"/>
    <property type="molecule type" value="Genomic_DNA"/>
</dbReference>
<dbReference type="GO" id="GO:0046047">
    <property type="term" value="P:TTP catabolic process"/>
    <property type="evidence" value="ECO:0007669"/>
    <property type="project" value="TreeGrafter"/>
</dbReference>
<feature type="domain" description="NTP pyrophosphohydrolase MazG-like" evidence="1">
    <location>
        <begin position="183"/>
        <end position="238"/>
    </location>
</feature>
<dbReference type="InterPro" id="IPR048011">
    <property type="entry name" value="NTP-PPase_MazG-like_C"/>
</dbReference>
<organism evidence="2 3">
    <name type="scientific">Prochlorothrix hollandica PCC 9006 = CALU 1027</name>
    <dbReference type="NCBI Taxonomy" id="317619"/>
    <lineage>
        <taxon>Bacteria</taxon>
        <taxon>Bacillati</taxon>
        <taxon>Cyanobacteriota</taxon>
        <taxon>Cyanophyceae</taxon>
        <taxon>Prochlorotrichales</taxon>
        <taxon>Prochlorotrichaceae</taxon>
        <taxon>Prochlorothrix</taxon>
    </lineage>
</organism>
<proteinExistence type="predicted"/>
<dbReference type="GO" id="GO:0006203">
    <property type="term" value="P:dGTP catabolic process"/>
    <property type="evidence" value="ECO:0007669"/>
    <property type="project" value="TreeGrafter"/>
</dbReference>
<evidence type="ECO:0000259" key="1">
    <source>
        <dbReference type="Pfam" id="PF03819"/>
    </source>
</evidence>
<dbReference type="Pfam" id="PF03819">
    <property type="entry name" value="MazG"/>
    <property type="match status" value="2"/>
</dbReference>
<dbReference type="InterPro" id="IPR011551">
    <property type="entry name" value="NTP_PyrPHydrolase_MazG"/>
</dbReference>
<name>A0A0M2PQ07_PROHO</name>
<feature type="domain" description="NTP pyrophosphohydrolase MazG-like" evidence="1">
    <location>
        <begin position="37"/>
        <end position="110"/>
    </location>
</feature>
<dbReference type="PANTHER" id="PTHR30522:SF0">
    <property type="entry name" value="NUCLEOSIDE TRIPHOSPHATE PYROPHOSPHOHYDROLASE"/>
    <property type="match status" value="1"/>
</dbReference>
<dbReference type="PANTHER" id="PTHR30522">
    <property type="entry name" value="NUCLEOSIDE TRIPHOSPHATE PYROPHOSPHOHYDROLASE"/>
    <property type="match status" value="1"/>
</dbReference>
<dbReference type="NCBIfam" id="NF007113">
    <property type="entry name" value="PRK09562.1"/>
    <property type="match status" value="1"/>
</dbReference>
<dbReference type="GO" id="GO:0046081">
    <property type="term" value="P:dUTP catabolic process"/>
    <property type="evidence" value="ECO:0007669"/>
    <property type="project" value="TreeGrafter"/>
</dbReference>
<dbReference type="GO" id="GO:0006950">
    <property type="term" value="P:response to stress"/>
    <property type="evidence" value="ECO:0007669"/>
    <property type="project" value="UniProtKB-ARBA"/>
</dbReference>
<dbReference type="Proteomes" id="UP000034681">
    <property type="component" value="Unassembled WGS sequence"/>
</dbReference>
<dbReference type="NCBIfam" id="TIGR00444">
    <property type="entry name" value="mazG"/>
    <property type="match status" value="1"/>
</dbReference>
<dbReference type="AlphaFoldDB" id="A0A0M2PQ07"/>
<keyword evidence="2" id="KW-0378">Hydrolase</keyword>
<dbReference type="CDD" id="cd11528">
    <property type="entry name" value="NTP-PPase_MazG_Nterm"/>
    <property type="match status" value="1"/>
</dbReference>
<gene>
    <name evidence="2" type="ORF">PROH_19250</name>
</gene>
<keyword evidence="3" id="KW-1185">Reference proteome</keyword>
<evidence type="ECO:0000313" key="2">
    <source>
        <dbReference type="EMBL" id="KKI98314.1"/>
    </source>
</evidence>
<reference evidence="2" key="1">
    <citation type="submission" date="2012-04" db="EMBL/GenBank/DDBJ databases">
        <authorList>
            <person name="Borisov I.G."/>
            <person name="Ivanikova N.V."/>
            <person name="Pinevich A.V."/>
        </authorList>
    </citation>
    <scope>NUCLEOTIDE SEQUENCE [LARGE SCALE GENOMIC DNA]</scope>
    <source>
        <strain evidence="2">CALU 1027</strain>
    </source>
</reference>
<dbReference type="GO" id="GO:0046052">
    <property type="term" value="P:UTP catabolic process"/>
    <property type="evidence" value="ECO:0007669"/>
    <property type="project" value="TreeGrafter"/>
</dbReference>
<dbReference type="RefSeq" id="WP_017711886.1">
    <property type="nucleotide sequence ID" value="NZ_KB235935.1"/>
</dbReference>
<dbReference type="GO" id="GO:0046061">
    <property type="term" value="P:dATP catabolic process"/>
    <property type="evidence" value="ECO:0007669"/>
    <property type="project" value="TreeGrafter"/>
</dbReference>
<protein>
    <submittedName>
        <fullName evidence="2">Nucleoside triphosphate hydrolase</fullName>
    </submittedName>
</protein>
<dbReference type="CDD" id="cd11529">
    <property type="entry name" value="NTP-PPase_MazG_Cterm"/>
    <property type="match status" value="1"/>
</dbReference>
<sequence>MNLPPVSPPVLAALEQLVAVVARLRSPDGGCPWDLEQTPQSLIPYVLEEAYEVADALRRDDRGSIIEELGDLLLQVVLQSQVAQDQGQFSLEEVAQGIADKLVRRHPHVFGTVTVADTDEVRRNWEAIKAAEKGSSLPRGALIPKLQRYGQTLPPLTAATKISRKAAAAGFEWETVDGVWDKFAEEIEEFREAIAQGDTAHQQAELGDILFTLVQLARWHGLDAAEALHDTNQRFVQRLARVEALSEKPLDQQTPDVLDRLWAQAKLELQRPS</sequence>
<dbReference type="InterPro" id="IPR004518">
    <property type="entry name" value="MazG-like_dom"/>
</dbReference>
<dbReference type="eggNOG" id="COG3956">
    <property type="taxonomic scope" value="Bacteria"/>
</dbReference>
<dbReference type="STRING" id="317619.GCA_000332315_01322"/>